<dbReference type="Proteomes" id="UP000639006">
    <property type="component" value="Unassembled WGS sequence"/>
</dbReference>
<feature type="domain" description="Dockerin" evidence="1">
    <location>
        <begin position="787"/>
        <end position="850"/>
    </location>
</feature>
<dbReference type="GO" id="GO:0000272">
    <property type="term" value="P:polysaccharide catabolic process"/>
    <property type="evidence" value="ECO:0007669"/>
    <property type="project" value="InterPro"/>
</dbReference>
<organism evidence="2 3">
    <name type="scientific">Candidatus Argoarchaeum ethanivorans</name>
    <dbReference type="NCBI Taxonomy" id="2608793"/>
    <lineage>
        <taxon>Archaea</taxon>
        <taxon>Methanobacteriati</taxon>
        <taxon>Methanobacteriota</taxon>
        <taxon>Stenosarchaea group</taxon>
        <taxon>Methanomicrobia</taxon>
        <taxon>Methanosarcinales</taxon>
        <taxon>Methanosarcinales incertae sedis</taxon>
        <taxon>GOM Arc I cluster</taxon>
        <taxon>Candidatus Argoarchaeum</taxon>
    </lineage>
</organism>
<dbReference type="Pfam" id="PF00404">
    <property type="entry name" value="Dockerin_1"/>
    <property type="match status" value="1"/>
</dbReference>
<dbReference type="SMART" id="SM00564">
    <property type="entry name" value="PQQ"/>
    <property type="match status" value="13"/>
</dbReference>
<dbReference type="GO" id="GO:0004553">
    <property type="term" value="F:hydrolase activity, hydrolyzing O-glycosyl compounds"/>
    <property type="evidence" value="ECO:0007669"/>
    <property type="project" value="InterPro"/>
</dbReference>
<dbReference type="CDD" id="cd14256">
    <property type="entry name" value="Dockerin_I"/>
    <property type="match status" value="1"/>
</dbReference>
<dbReference type="InterPro" id="IPR015943">
    <property type="entry name" value="WD40/YVTN_repeat-like_dom_sf"/>
</dbReference>
<name>A0A811T474_9EURY</name>
<comment type="caution">
    <text evidence="2">The sequence shown here is derived from an EMBL/GenBank/DDBJ whole genome shotgun (WGS) entry which is preliminary data.</text>
</comment>
<dbReference type="InterPro" id="IPR011047">
    <property type="entry name" value="Quinoprotein_ADH-like_sf"/>
</dbReference>
<dbReference type="Pfam" id="PF13360">
    <property type="entry name" value="PQQ_2"/>
    <property type="match status" value="3"/>
</dbReference>
<dbReference type="SUPFAM" id="SSF50998">
    <property type="entry name" value="Quinoprotein alcohol dehydrogenase-like"/>
    <property type="match status" value="4"/>
</dbReference>
<sequence>MNKKGFLLTLALSVILIISVIPAAALDSNWQQFQKDEINIGVTYSPAPIKDVELSWSAFTYGSEMGNGIDVTPIIAGDMVYVYAANGSIWAFDKTSGTLIWMNETTGGNLQTSTPACGDGKIFVAAKSGYLFAFNATTGGELWNVHVTDGNFECPITYFDHKIYIGEGLKGGVTTKYYYCYDEDGTQLWNHSTDNTGGFLWCGASVVADYLVYATHEGKLISLYKNNGTLTDEADLTSDLSFSQPDLGRIRASVTYHNGYIYTTSEKGQAVGYVFKVGFDNGTFVDDGWSTANGFSTSTPVVYDGKVYVGQGEHGYTGNLTCLNDSTGEIIWSYFIDAGVKSSPAISIQDGKPYIYFTTAKSNGSLYCLNADGTLAWKYTPPDDAYILQGAAISDGKVYFGTDGGYLYCIERNIAEWGWEQFHKDAQHTGFSTSTAPNTSNIAWISDNIGAYHASSVTIADGRIFVYCWDYLACLDEYTGEVLWNVSVNRTPDVCGSWVTPAYNNGFVFLSAKETCCFNATDGSLVWMFEPPTGKGAVDGGCTVSSGMVVTSDWDGGHYYCLNITNGTEIWNFTVDGKAQSTPAVSVADDRVFFCSYGGICVDGGVAYSVNMTTGDEIWNFTTDNSFCGSVTIGDGVVYLPEYNFYGDGTLYALYSENGTIKWNKTVQRTDSTPAIAYGNVYVCGGCLGFSDLMTYCFNATNGDLLWNTSASDEIGNWKCSVAVADEKVFVGKPYFGSGVMDYVGTYALDAFTGNIIWSYPEGGSSPAIADGMVFTVGSGKVYAFGGERVMGDLNNDGEVTTVDAFFALQIAVRGEWQEKADMNRDGKVTSLDALIILQVVAGSNGTVPFFSA</sequence>
<dbReference type="Gene3D" id="2.40.128.630">
    <property type="match status" value="1"/>
</dbReference>
<dbReference type="PANTHER" id="PTHR34512">
    <property type="entry name" value="CELL SURFACE PROTEIN"/>
    <property type="match status" value="1"/>
</dbReference>
<dbReference type="InterPro" id="IPR016134">
    <property type="entry name" value="Dockerin_dom"/>
</dbReference>
<dbReference type="Gene3D" id="2.40.10.480">
    <property type="match status" value="1"/>
</dbReference>
<dbReference type="SUPFAM" id="SSF63446">
    <property type="entry name" value="Type I dockerin domain"/>
    <property type="match status" value="1"/>
</dbReference>
<evidence type="ECO:0000313" key="2">
    <source>
        <dbReference type="EMBL" id="CAD6492076.1"/>
    </source>
</evidence>
<evidence type="ECO:0000259" key="1">
    <source>
        <dbReference type="PROSITE" id="PS51766"/>
    </source>
</evidence>
<gene>
    <name evidence="2" type="primary">bamB_1</name>
    <name evidence="2" type="ORF">DIAAKJNI_00207</name>
</gene>
<dbReference type="InterPro" id="IPR002372">
    <property type="entry name" value="PQQ_rpt_dom"/>
</dbReference>
<dbReference type="EMBL" id="CAJHIQ010000008">
    <property type="protein sequence ID" value="CAD6492076.1"/>
    <property type="molecule type" value="Genomic_DNA"/>
</dbReference>
<proteinExistence type="predicted"/>
<dbReference type="InterPro" id="IPR036439">
    <property type="entry name" value="Dockerin_dom_sf"/>
</dbReference>
<dbReference type="Gene3D" id="1.10.1330.10">
    <property type="entry name" value="Dockerin domain"/>
    <property type="match status" value="1"/>
</dbReference>
<accession>A0A811T474</accession>
<dbReference type="AlphaFoldDB" id="A0A811T474"/>
<dbReference type="InterPro" id="IPR018391">
    <property type="entry name" value="PQQ_b-propeller_rpt"/>
</dbReference>
<dbReference type="CDD" id="cd10276">
    <property type="entry name" value="BamB_YfgL"/>
    <property type="match status" value="1"/>
</dbReference>
<protein>
    <submittedName>
        <fullName evidence="2">Outer membrane protein assembly factor BamB</fullName>
    </submittedName>
</protein>
<evidence type="ECO:0000313" key="3">
    <source>
        <dbReference type="Proteomes" id="UP000639006"/>
    </source>
</evidence>
<reference evidence="2" key="1">
    <citation type="submission" date="2020-10" db="EMBL/GenBank/DDBJ databases">
        <authorList>
            <person name="Hahn C.J."/>
            <person name="Laso-Perez R."/>
            <person name="Vulcano F."/>
            <person name="Vaziourakis K.-M."/>
            <person name="Stokke R."/>
            <person name="Steen I.H."/>
            <person name="Teske A."/>
            <person name="Boetius A."/>
            <person name="Liebeke M."/>
            <person name="Amann R."/>
            <person name="Knittel K."/>
        </authorList>
    </citation>
    <scope>NUCLEOTIDE SEQUENCE</scope>
    <source>
        <strain evidence="2">Gfbio:e3339647-f889-4370-9287-4fb5cb688e4c:AG392M11_GoMArc1</strain>
    </source>
</reference>
<dbReference type="InterPro" id="IPR002105">
    <property type="entry name" value="Dockerin_1_rpt"/>
</dbReference>
<dbReference type="PROSITE" id="PS51766">
    <property type="entry name" value="DOCKERIN"/>
    <property type="match status" value="1"/>
</dbReference>
<dbReference type="Gene3D" id="2.130.10.10">
    <property type="entry name" value="YVTN repeat-like/Quinoprotein amine dehydrogenase"/>
    <property type="match status" value="3"/>
</dbReference>
<dbReference type="PANTHER" id="PTHR34512:SF30">
    <property type="entry name" value="OUTER MEMBRANE PROTEIN ASSEMBLY FACTOR BAMB"/>
    <property type="match status" value="1"/>
</dbReference>